<comment type="caution">
    <text evidence="1">The sequence shown here is derived from an EMBL/GenBank/DDBJ whole genome shotgun (WGS) entry which is preliminary data.</text>
</comment>
<dbReference type="EMBL" id="RYYU01000001">
    <property type="protein sequence ID" value="RUL58541.1"/>
    <property type="molecule type" value="Genomic_DNA"/>
</dbReference>
<organism evidence="1 2">
    <name type="scientific">Prevotella koreensis</name>
    <dbReference type="NCBI Taxonomy" id="2490854"/>
    <lineage>
        <taxon>Bacteria</taxon>
        <taxon>Pseudomonadati</taxon>
        <taxon>Bacteroidota</taxon>
        <taxon>Bacteroidia</taxon>
        <taxon>Bacteroidales</taxon>
        <taxon>Prevotellaceae</taxon>
        <taxon>Prevotella</taxon>
    </lineage>
</organism>
<proteinExistence type="predicted"/>
<evidence type="ECO:0000313" key="2">
    <source>
        <dbReference type="Proteomes" id="UP000278983"/>
    </source>
</evidence>
<protein>
    <submittedName>
        <fullName evidence="1">Uncharacterized protein</fullName>
    </submittedName>
</protein>
<name>A0A432LH82_9BACT</name>
<reference evidence="1 2" key="1">
    <citation type="submission" date="2018-12" db="EMBL/GenBank/DDBJ databases">
        <title>Genome sequencing of Prevotella sp. KCOM 3155 (= JS262).</title>
        <authorList>
            <person name="Kook J.-K."/>
            <person name="Park S.-N."/>
            <person name="Lim Y.K."/>
        </authorList>
    </citation>
    <scope>NUCLEOTIDE SEQUENCE [LARGE SCALE GENOMIC DNA]</scope>
    <source>
        <strain evidence="1 2">KCOM 3155</strain>
    </source>
</reference>
<sequence>MGTFIYRGEEFKADKEKRKSTDLASLVNKAFRLQDKMTYNEFVQLMERPREIVPEIKKECLIVKNKSNMRPLQNLSPTNLSSL</sequence>
<gene>
    <name evidence="1" type="ORF">EHV08_01335</name>
</gene>
<evidence type="ECO:0000313" key="1">
    <source>
        <dbReference type="EMBL" id="RUL58541.1"/>
    </source>
</evidence>
<dbReference type="RefSeq" id="WP_126677639.1">
    <property type="nucleotide sequence ID" value="NZ_RYYU01000001.1"/>
</dbReference>
<accession>A0A432LH82</accession>
<dbReference type="AlphaFoldDB" id="A0A432LH82"/>
<dbReference type="Proteomes" id="UP000278983">
    <property type="component" value="Unassembled WGS sequence"/>
</dbReference>
<keyword evidence="2" id="KW-1185">Reference proteome</keyword>